<evidence type="ECO:0000313" key="1">
    <source>
        <dbReference type="EMBL" id="GCB83825.1"/>
    </source>
</evidence>
<dbReference type="AlphaFoldDB" id="A0A401QEL4"/>
<dbReference type="Proteomes" id="UP000288216">
    <property type="component" value="Unassembled WGS sequence"/>
</dbReference>
<feature type="non-terminal residue" evidence="1">
    <location>
        <position position="68"/>
    </location>
</feature>
<sequence>MGSATHKDRQLYECFYSYCAYVTWVTFGRKSFDVIESEIGHLLRSDIFIPVQRAKKEEKSTKGAHGGS</sequence>
<reference evidence="1 2" key="1">
    <citation type="journal article" date="2018" name="Nat. Ecol. Evol.">
        <title>Shark genomes provide insights into elasmobranch evolution and the origin of vertebrates.</title>
        <authorList>
            <person name="Hara Y"/>
            <person name="Yamaguchi K"/>
            <person name="Onimaru K"/>
            <person name="Kadota M"/>
            <person name="Koyanagi M"/>
            <person name="Keeley SD"/>
            <person name="Tatsumi K"/>
            <person name="Tanaka K"/>
            <person name="Motone F"/>
            <person name="Kageyama Y"/>
            <person name="Nozu R"/>
            <person name="Adachi N"/>
            <person name="Nishimura O"/>
            <person name="Nakagawa R"/>
            <person name="Tanegashima C"/>
            <person name="Kiyatake I"/>
            <person name="Matsumoto R"/>
            <person name="Murakumo K"/>
            <person name="Nishida K"/>
            <person name="Terakita A"/>
            <person name="Kuratani S"/>
            <person name="Sato K"/>
            <person name="Hyodo S Kuraku.S."/>
        </authorList>
    </citation>
    <scope>NUCLEOTIDE SEQUENCE [LARGE SCALE GENOMIC DNA]</scope>
</reference>
<dbReference type="PANTHER" id="PTHR21055:SF3">
    <property type="entry name" value="PROTEIN PHOSPHATASE 1 REGULATORY SUBUNIT 36"/>
    <property type="match status" value="1"/>
</dbReference>
<comment type="caution">
    <text evidence="1">The sequence shown here is derived from an EMBL/GenBank/DDBJ whole genome shotgun (WGS) entry which is preliminary data.</text>
</comment>
<dbReference type="STRING" id="75743.A0A401QEL4"/>
<dbReference type="PANTHER" id="PTHR21055">
    <property type="entry name" value="PROTEIN PHOSPHATASE 1 REGULATORY SUBUNIT 36"/>
    <property type="match status" value="1"/>
</dbReference>
<dbReference type="GO" id="GO:0019902">
    <property type="term" value="F:phosphatase binding"/>
    <property type="evidence" value="ECO:0007669"/>
    <property type="project" value="InterPro"/>
</dbReference>
<name>A0A401QEL4_SCYTO</name>
<proteinExistence type="predicted"/>
<dbReference type="OrthoDB" id="6724830at2759"/>
<gene>
    <name evidence="1" type="ORF">scyTo_0024197</name>
</gene>
<keyword evidence="2" id="KW-1185">Reference proteome</keyword>
<protein>
    <submittedName>
        <fullName evidence="1">Uncharacterized protein</fullName>
    </submittedName>
</protein>
<evidence type="ECO:0000313" key="2">
    <source>
        <dbReference type="Proteomes" id="UP000288216"/>
    </source>
</evidence>
<dbReference type="EMBL" id="BFAA01040902">
    <property type="protein sequence ID" value="GCB83825.1"/>
    <property type="molecule type" value="Genomic_DNA"/>
</dbReference>
<organism evidence="1 2">
    <name type="scientific">Scyliorhinus torazame</name>
    <name type="common">Cloudy catshark</name>
    <name type="synonym">Catulus torazame</name>
    <dbReference type="NCBI Taxonomy" id="75743"/>
    <lineage>
        <taxon>Eukaryota</taxon>
        <taxon>Metazoa</taxon>
        <taxon>Chordata</taxon>
        <taxon>Craniata</taxon>
        <taxon>Vertebrata</taxon>
        <taxon>Chondrichthyes</taxon>
        <taxon>Elasmobranchii</taxon>
        <taxon>Galeomorphii</taxon>
        <taxon>Galeoidea</taxon>
        <taxon>Carcharhiniformes</taxon>
        <taxon>Scyliorhinidae</taxon>
        <taxon>Scyliorhinus</taxon>
    </lineage>
</organism>
<dbReference type="OMA" id="CAYVTWV"/>
<dbReference type="InterPro" id="IPR026142">
    <property type="entry name" value="Pro_pase_1_reg_su_36"/>
</dbReference>
<accession>A0A401QEL4</accession>
<dbReference type="Pfam" id="PF14895">
    <property type="entry name" value="PPPI_inhib"/>
    <property type="match status" value="1"/>
</dbReference>